<keyword evidence="10 11" id="KW-0660">Purine salvage</keyword>
<protein>
    <recommendedName>
        <fullName evidence="6 11">Adenine phosphoribosyltransferase</fullName>
        <shortName evidence="11">APRT</shortName>
        <ecNumber evidence="6 11">2.4.2.7</ecNumber>
    </recommendedName>
</protein>
<keyword evidence="8 11" id="KW-0328">Glycosyltransferase</keyword>
<dbReference type="InterPro" id="IPR000836">
    <property type="entry name" value="PRTase_dom"/>
</dbReference>
<dbReference type="GO" id="GO:0006168">
    <property type="term" value="P:adenine salvage"/>
    <property type="evidence" value="ECO:0007669"/>
    <property type="project" value="InterPro"/>
</dbReference>
<dbReference type="InterPro" id="IPR050120">
    <property type="entry name" value="Adenine_PRTase"/>
</dbReference>
<dbReference type="HAMAP" id="MF_00004">
    <property type="entry name" value="Aden_phosphoribosyltr"/>
    <property type="match status" value="1"/>
</dbReference>
<dbReference type="CDD" id="cd06223">
    <property type="entry name" value="PRTases_typeI"/>
    <property type="match status" value="1"/>
</dbReference>
<comment type="similarity">
    <text evidence="4 11">Belongs to the purine/pyrimidine phosphoribosyltransferase family.</text>
</comment>
<dbReference type="GO" id="GO:0044209">
    <property type="term" value="P:AMP salvage"/>
    <property type="evidence" value="ECO:0007669"/>
    <property type="project" value="UniProtKB-UniRule"/>
</dbReference>
<keyword evidence="9 11" id="KW-0808">Transferase</keyword>
<evidence type="ECO:0000256" key="1">
    <source>
        <dbReference type="ARBA" id="ARBA00000868"/>
    </source>
</evidence>
<dbReference type="InterPro" id="IPR005764">
    <property type="entry name" value="Ade_phspho_trans"/>
</dbReference>
<dbReference type="NCBIfam" id="NF002634">
    <property type="entry name" value="PRK02304.1-3"/>
    <property type="match status" value="1"/>
</dbReference>
<dbReference type="UniPathway" id="UPA00588">
    <property type="reaction ID" value="UER00646"/>
</dbReference>
<dbReference type="GO" id="GO:0003999">
    <property type="term" value="F:adenine phosphoribosyltransferase activity"/>
    <property type="evidence" value="ECO:0007669"/>
    <property type="project" value="UniProtKB-UniRule"/>
</dbReference>
<comment type="subunit">
    <text evidence="5 11">Homodimer.</text>
</comment>
<dbReference type="NCBIfam" id="TIGR01090">
    <property type="entry name" value="apt"/>
    <property type="match status" value="1"/>
</dbReference>
<reference evidence="13" key="1">
    <citation type="journal article" date="2020" name="mSystems">
        <title>Genome- and Community-Level Interaction Insights into Carbon Utilization and Element Cycling Functions of Hydrothermarchaeota in Hydrothermal Sediment.</title>
        <authorList>
            <person name="Zhou Z."/>
            <person name="Liu Y."/>
            <person name="Xu W."/>
            <person name="Pan J."/>
            <person name="Luo Z.H."/>
            <person name="Li M."/>
        </authorList>
    </citation>
    <scope>NUCLEOTIDE SEQUENCE [LARGE SCALE GENOMIC DNA]</scope>
    <source>
        <strain evidence="13">HyVt-493</strain>
    </source>
</reference>
<evidence type="ECO:0000259" key="12">
    <source>
        <dbReference type="Pfam" id="PF00156"/>
    </source>
</evidence>
<evidence type="ECO:0000313" key="13">
    <source>
        <dbReference type="EMBL" id="HFC91359.1"/>
    </source>
</evidence>
<evidence type="ECO:0000256" key="5">
    <source>
        <dbReference type="ARBA" id="ARBA00011738"/>
    </source>
</evidence>
<evidence type="ECO:0000256" key="6">
    <source>
        <dbReference type="ARBA" id="ARBA00011893"/>
    </source>
</evidence>
<organism evidence="13">
    <name type="scientific">Leucothrix mucor</name>
    <dbReference type="NCBI Taxonomy" id="45248"/>
    <lineage>
        <taxon>Bacteria</taxon>
        <taxon>Pseudomonadati</taxon>
        <taxon>Pseudomonadota</taxon>
        <taxon>Gammaproteobacteria</taxon>
        <taxon>Thiotrichales</taxon>
        <taxon>Thiotrichaceae</taxon>
        <taxon>Leucothrix</taxon>
    </lineage>
</organism>
<gene>
    <name evidence="11" type="primary">apt</name>
    <name evidence="13" type="ORF">ENJ51_00955</name>
</gene>
<evidence type="ECO:0000256" key="10">
    <source>
        <dbReference type="ARBA" id="ARBA00022726"/>
    </source>
</evidence>
<dbReference type="InterPro" id="IPR029057">
    <property type="entry name" value="PRTase-like"/>
</dbReference>
<dbReference type="Pfam" id="PF00156">
    <property type="entry name" value="Pribosyltran"/>
    <property type="match status" value="1"/>
</dbReference>
<evidence type="ECO:0000256" key="2">
    <source>
        <dbReference type="ARBA" id="ARBA00004496"/>
    </source>
</evidence>
<comment type="function">
    <text evidence="11">Catalyzes a salvage reaction resulting in the formation of AMP, that is energically less costly than de novo synthesis.</text>
</comment>
<comment type="catalytic activity">
    <reaction evidence="1 11">
        <text>AMP + diphosphate = 5-phospho-alpha-D-ribose 1-diphosphate + adenine</text>
        <dbReference type="Rhea" id="RHEA:16609"/>
        <dbReference type="ChEBI" id="CHEBI:16708"/>
        <dbReference type="ChEBI" id="CHEBI:33019"/>
        <dbReference type="ChEBI" id="CHEBI:58017"/>
        <dbReference type="ChEBI" id="CHEBI:456215"/>
        <dbReference type="EC" id="2.4.2.7"/>
    </reaction>
</comment>
<dbReference type="NCBIfam" id="NF002636">
    <property type="entry name" value="PRK02304.1-5"/>
    <property type="match status" value="1"/>
</dbReference>
<evidence type="ECO:0000256" key="9">
    <source>
        <dbReference type="ARBA" id="ARBA00022679"/>
    </source>
</evidence>
<evidence type="ECO:0000256" key="7">
    <source>
        <dbReference type="ARBA" id="ARBA00022490"/>
    </source>
</evidence>
<name>A0A7V2T0U4_LEUMU</name>
<comment type="caution">
    <text evidence="13">The sequence shown here is derived from an EMBL/GenBank/DDBJ whole genome shotgun (WGS) entry which is preliminary data.</text>
</comment>
<dbReference type="EMBL" id="DRMS01000039">
    <property type="protein sequence ID" value="HFC91359.1"/>
    <property type="molecule type" value="Genomic_DNA"/>
</dbReference>
<dbReference type="Proteomes" id="UP000885750">
    <property type="component" value="Unassembled WGS sequence"/>
</dbReference>
<evidence type="ECO:0000256" key="8">
    <source>
        <dbReference type="ARBA" id="ARBA00022676"/>
    </source>
</evidence>
<dbReference type="PANTHER" id="PTHR11776">
    <property type="entry name" value="ADENINE PHOSPHORIBOSYLTRANSFERASE"/>
    <property type="match status" value="1"/>
</dbReference>
<dbReference type="EC" id="2.4.2.7" evidence="6 11"/>
<dbReference type="Gene3D" id="3.40.50.2020">
    <property type="match status" value="1"/>
</dbReference>
<comment type="pathway">
    <text evidence="3 11">Purine metabolism; AMP biosynthesis via salvage pathway; AMP from adenine: step 1/1.</text>
</comment>
<proteinExistence type="inferred from homology"/>
<dbReference type="FunFam" id="3.40.50.2020:FF:000021">
    <property type="entry name" value="Adenine phosphoribosyltransferase"/>
    <property type="match status" value="1"/>
</dbReference>
<dbReference type="AlphaFoldDB" id="A0A7V2T0U4"/>
<accession>A0A7V2T0U4</accession>
<evidence type="ECO:0000256" key="4">
    <source>
        <dbReference type="ARBA" id="ARBA00008391"/>
    </source>
</evidence>
<feature type="domain" description="Phosphoribosyltransferase" evidence="12">
    <location>
        <begin position="43"/>
        <end position="155"/>
    </location>
</feature>
<comment type="subcellular location">
    <subcellularLocation>
        <location evidence="2 11">Cytoplasm</location>
    </subcellularLocation>
</comment>
<evidence type="ECO:0000256" key="11">
    <source>
        <dbReference type="HAMAP-Rule" id="MF_00004"/>
    </source>
</evidence>
<evidence type="ECO:0000256" key="3">
    <source>
        <dbReference type="ARBA" id="ARBA00004659"/>
    </source>
</evidence>
<dbReference type="GO" id="GO:0006166">
    <property type="term" value="P:purine ribonucleoside salvage"/>
    <property type="evidence" value="ECO:0007669"/>
    <property type="project" value="UniProtKB-UniRule"/>
</dbReference>
<sequence>MRDAIKASIRTIPDYPKKGIQFRDISTLLEDSKALRMTVDTIVHRYMNENISAVAGIEARGFIFGTVVAYELGASFIPIRKAGKLPGDTISQSYQLEYGEDSIEVHKNCVHKGARILLIDDLIATGGTAAAAITLLRQLEANIIESCFVVDLPDLGGSKKLVTELDCPVFALCEFAGD</sequence>
<dbReference type="SUPFAM" id="SSF53271">
    <property type="entry name" value="PRTase-like"/>
    <property type="match status" value="1"/>
</dbReference>
<dbReference type="PANTHER" id="PTHR11776:SF7">
    <property type="entry name" value="PHOSPHORIBOSYLTRANSFERASE DOMAIN-CONTAINING PROTEIN"/>
    <property type="match status" value="1"/>
</dbReference>
<keyword evidence="7 11" id="KW-0963">Cytoplasm</keyword>
<dbReference type="GO" id="GO:0005737">
    <property type="term" value="C:cytoplasm"/>
    <property type="evidence" value="ECO:0007669"/>
    <property type="project" value="UniProtKB-SubCell"/>
</dbReference>